<proteinExistence type="predicted"/>
<feature type="non-terminal residue" evidence="1">
    <location>
        <position position="1"/>
    </location>
</feature>
<feature type="non-terminal residue" evidence="1">
    <location>
        <position position="118"/>
    </location>
</feature>
<dbReference type="EMBL" id="JAVLSF010001157">
    <property type="protein sequence ID" value="MDR9778744.1"/>
    <property type="molecule type" value="Genomic_DNA"/>
</dbReference>
<organism evidence="1 2">
    <name type="scientific">Rhizobium hidalgonense</name>
    <dbReference type="NCBI Taxonomy" id="1538159"/>
    <lineage>
        <taxon>Bacteria</taxon>
        <taxon>Pseudomonadati</taxon>
        <taxon>Pseudomonadota</taxon>
        <taxon>Alphaproteobacteria</taxon>
        <taxon>Hyphomicrobiales</taxon>
        <taxon>Rhizobiaceae</taxon>
        <taxon>Rhizobium/Agrobacterium group</taxon>
        <taxon>Rhizobium</taxon>
    </lineage>
</organism>
<evidence type="ECO:0000313" key="1">
    <source>
        <dbReference type="EMBL" id="MDR9778744.1"/>
    </source>
</evidence>
<name>A0AAJ2H4G4_9HYPH</name>
<reference evidence="1" key="1">
    <citation type="submission" date="2023-04" db="EMBL/GenBank/DDBJ databases">
        <title>Genomic characterization of faba bean (Vicia faba) microsymbionts in Mexican soils.</title>
        <authorList>
            <person name="Rivera Orduna F.N."/>
            <person name="Guevara-Luna J."/>
            <person name="Yan J."/>
            <person name="Arroyo-Herrera I."/>
            <person name="Li Y."/>
            <person name="Vasquez-Murrieta M.S."/>
            <person name="Wang E.T."/>
        </authorList>
    </citation>
    <scope>NUCLEOTIDE SEQUENCE</scope>
    <source>
        <strain evidence="1">CH26</strain>
    </source>
</reference>
<dbReference type="Proteomes" id="UP001268610">
    <property type="component" value="Unassembled WGS sequence"/>
</dbReference>
<sequence length="118" mass="13241">LVQVQNDGKYSRFDLSAYKDKVDAKQLLEVLKQTTQASYQLPKSQQFQEMNLSAQERQQGAVRKVEFGQPLAHRMADVATFLSLNQNSLKHILKDKAAITDQTGDAAPSKKQPPVELI</sequence>
<protein>
    <submittedName>
        <fullName evidence="1">Uncharacterized protein</fullName>
    </submittedName>
</protein>
<dbReference type="AlphaFoldDB" id="A0AAJ2H4G4"/>
<evidence type="ECO:0000313" key="2">
    <source>
        <dbReference type="Proteomes" id="UP001268610"/>
    </source>
</evidence>
<comment type="caution">
    <text evidence="1">The sequence shown here is derived from an EMBL/GenBank/DDBJ whole genome shotgun (WGS) entry which is preliminary data.</text>
</comment>
<accession>A0AAJ2H4G4</accession>
<gene>
    <name evidence="1" type="ORF">RJJ65_40065</name>
</gene>
<dbReference type="RefSeq" id="WP_310866738.1">
    <property type="nucleotide sequence ID" value="NZ_JAVLSF010001157.1"/>
</dbReference>